<protein>
    <submittedName>
        <fullName evidence="2">YuzL family protein</fullName>
    </submittedName>
</protein>
<feature type="region of interest" description="Disordered" evidence="1">
    <location>
        <begin position="1"/>
        <end position="45"/>
    </location>
</feature>
<evidence type="ECO:0000256" key="1">
    <source>
        <dbReference type="SAM" id="MobiDB-lite"/>
    </source>
</evidence>
<dbReference type="AlphaFoldDB" id="A0A366XZ05"/>
<proteinExistence type="predicted"/>
<dbReference type="EMBL" id="QOCW01000002">
    <property type="protein sequence ID" value="RBW71157.1"/>
    <property type="molecule type" value="Genomic_DNA"/>
</dbReference>
<gene>
    <name evidence="2" type="ORF">DS031_02440</name>
</gene>
<organism evidence="2 3">
    <name type="scientific">Bacillus taeanensis</name>
    <dbReference type="NCBI Taxonomy" id="273032"/>
    <lineage>
        <taxon>Bacteria</taxon>
        <taxon>Bacillati</taxon>
        <taxon>Bacillota</taxon>
        <taxon>Bacilli</taxon>
        <taxon>Bacillales</taxon>
        <taxon>Bacillaceae</taxon>
        <taxon>Bacillus</taxon>
    </lineage>
</organism>
<evidence type="ECO:0000313" key="2">
    <source>
        <dbReference type="EMBL" id="RBW71157.1"/>
    </source>
</evidence>
<keyword evidence="3" id="KW-1185">Reference proteome</keyword>
<dbReference type="RefSeq" id="WP_113804637.1">
    <property type="nucleotide sequence ID" value="NZ_QOCW01000002.1"/>
</dbReference>
<accession>A0A366XZ05</accession>
<feature type="compositionally biased region" description="Basic residues" evidence="1">
    <location>
        <begin position="35"/>
        <end position="45"/>
    </location>
</feature>
<dbReference type="Proteomes" id="UP000253314">
    <property type="component" value="Unassembled WGS sequence"/>
</dbReference>
<feature type="compositionally biased region" description="Gly residues" evidence="1">
    <location>
        <begin position="22"/>
        <end position="32"/>
    </location>
</feature>
<comment type="caution">
    <text evidence="2">The sequence shown here is derived from an EMBL/GenBank/DDBJ whole genome shotgun (WGS) entry which is preliminary data.</text>
</comment>
<evidence type="ECO:0000313" key="3">
    <source>
        <dbReference type="Proteomes" id="UP000253314"/>
    </source>
</evidence>
<name>A0A366XZ05_9BACI</name>
<reference evidence="2 3" key="1">
    <citation type="submission" date="2018-07" db="EMBL/GenBank/DDBJ databases">
        <title>Lottiidibacillus patelloidae gen. nov., sp. nov., isolated from the intestinal tract of a marine limpet and the reclassification of B. taeanensis BH030017T, B. algicola KMM 3737T and B. hwajinpoensis SW-72T as genus Lottiidibacillus.</title>
        <authorList>
            <person name="Liu R."/>
            <person name="Huang Z."/>
        </authorList>
    </citation>
    <scope>NUCLEOTIDE SEQUENCE [LARGE SCALE GENOMIC DNA]</scope>
    <source>
        <strain evidence="2 3">BH030017</strain>
    </source>
</reference>
<sequence length="45" mass="4762">MGKKVKQDPARAGLNPPNIQGQGTGVEFGPGRDGSRKRKRSKAGE</sequence>